<dbReference type="Gene3D" id="1.10.630.10">
    <property type="entry name" value="Cytochrome P450"/>
    <property type="match status" value="1"/>
</dbReference>
<evidence type="ECO:0000256" key="7">
    <source>
        <dbReference type="ARBA" id="ARBA00023004"/>
    </source>
</evidence>
<dbReference type="InterPro" id="IPR001128">
    <property type="entry name" value="Cyt_P450"/>
</dbReference>
<keyword evidence="6 10" id="KW-0560">Oxidoreductase</keyword>
<keyword evidence="8 10" id="KW-0503">Monooxygenase</keyword>
<evidence type="ECO:0000256" key="10">
    <source>
        <dbReference type="RuleBase" id="RU000461"/>
    </source>
</evidence>
<evidence type="ECO:0000256" key="8">
    <source>
        <dbReference type="ARBA" id="ARBA00023033"/>
    </source>
</evidence>
<proteinExistence type="inferred from homology"/>
<evidence type="ECO:0000256" key="2">
    <source>
        <dbReference type="ARBA" id="ARBA00005179"/>
    </source>
</evidence>
<evidence type="ECO:0000256" key="3">
    <source>
        <dbReference type="ARBA" id="ARBA00010617"/>
    </source>
</evidence>
<dbReference type="PROSITE" id="PS00086">
    <property type="entry name" value="CYTOCHROME_P450"/>
    <property type="match status" value="1"/>
</dbReference>
<comment type="similarity">
    <text evidence="3 10">Belongs to the cytochrome P450 family.</text>
</comment>
<dbReference type="InterPro" id="IPR050364">
    <property type="entry name" value="Cytochrome_P450_fung"/>
</dbReference>
<dbReference type="CDD" id="cd11065">
    <property type="entry name" value="CYP64-like"/>
    <property type="match status" value="1"/>
</dbReference>
<comment type="caution">
    <text evidence="11">The sequence shown here is derived from an EMBL/GenBank/DDBJ whole genome shotgun (WGS) entry which is preliminary data.</text>
</comment>
<dbReference type="PRINTS" id="PR00463">
    <property type="entry name" value="EP450I"/>
</dbReference>
<dbReference type="GO" id="GO:0020037">
    <property type="term" value="F:heme binding"/>
    <property type="evidence" value="ECO:0007669"/>
    <property type="project" value="InterPro"/>
</dbReference>
<keyword evidence="4 9" id="KW-0349">Heme</keyword>
<dbReference type="GO" id="GO:0004497">
    <property type="term" value="F:monooxygenase activity"/>
    <property type="evidence" value="ECO:0007669"/>
    <property type="project" value="UniProtKB-KW"/>
</dbReference>
<name>X8JRB0_9AGAM</name>
<dbReference type="SUPFAM" id="SSF48264">
    <property type="entry name" value="Cytochrome P450"/>
    <property type="match status" value="1"/>
</dbReference>
<keyword evidence="7 9" id="KW-0408">Iron</keyword>
<comment type="pathway">
    <text evidence="2">Secondary metabolite biosynthesis.</text>
</comment>
<evidence type="ECO:0000256" key="1">
    <source>
        <dbReference type="ARBA" id="ARBA00001971"/>
    </source>
</evidence>
<evidence type="ECO:0000256" key="5">
    <source>
        <dbReference type="ARBA" id="ARBA00022723"/>
    </source>
</evidence>
<reference evidence="12" key="1">
    <citation type="journal article" date="2014" name="Genome Announc.">
        <title>Draft genome sequence of the plant-pathogenic soil fungus Rhizoctonia solani anastomosis group 3 strain Rhs1AP.</title>
        <authorList>
            <person name="Cubeta M.A."/>
            <person name="Thomas E."/>
            <person name="Dean R.A."/>
            <person name="Jabaji S."/>
            <person name="Neate S.M."/>
            <person name="Tavantzis S."/>
            <person name="Toda T."/>
            <person name="Vilgalys R."/>
            <person name="Bharathan N."/>
            <person name="Fedorova-Abrams N."/>
            <person name="Pakala S.B."/>
            <person name="Pakala S.M."/>
            <person name="Zafar N."/>
            <person name="Joardar V."/>
            <person name="Losada L."/>
            <person name="Nierman W.C."/>
        </authorList>
    </citation>
    <scope>NUCLEOTIDE SEQUENCE [LARGE SCALE GENOMIC DNA]</scope>
    <source>
        <strain evidence="12">AG-3</strain>
    </source>
</reference>
<gene>
    <name evidence="11" type="ORF">RSOL_473600</name>
</gene>
<evidence type="ECO:0000256" key="6">
    <source>
        <dbReference type="ARBA" id="ARBA00023002"/>
    </source>
</evidence>
<evidence type="ECO:0000256" key="9">
    <source>
        <dbReference type="PIRSR" id="PIRSR602401-1"/>
    </source>
</evidence>
<dbReference type="PANTHER" id="PTHR46300:SF7">
    <property type="entry name" value="P450, PUTATIVE (EUROFUNG)-RELATED"/>
    <property type="match status" value="1"/>
</dbReference>
<evidence type="ECO:0000313" key="11">
    <source>
        <dbReference type="EMBL" id="EUC66262.1"/>
    </source>
</evidence>
<dbReference type="Pfam" id="PF00067">
    <property type="entry name" value="p450"/>
    <property type="match status" value="1"/>
</dbReference>
<keyword evidence="5 9" id="KW-0479">Metal-binding</keyword>
<dbReference type="Proteomes" id="UP000030108">
    <property type="component" value="Unassembled WGS sequence"/>
</dbReference>
<dbReference type="PANTHER" id="PTHR46300">
    <property type="entry name" value="P450, PUTATIVE (EUROFUNG)-RELATED-RELATED"/>
    <property type="match status" value="1"/>
</dbReference>
<evidence type="ECO:0000313" key="12">
    <source>
        <dbReference type="Proteomes" id="UP000030108"/>
    </source>
</evidence>
<organism evidence="11 12">
    <name type="scientific">Rhizoctonia solani AG-3 Rhs1AP</name>
    <dbReference type="NCBI Taxonomy" id="1086054"/>
    <lineage>
        <taxon>Eukaryota</taxon>
        <taxon>Fungi</taxon>
        <taxon>Dikarya</taxon>
        <taxon>Basidiomycota</taxon>
        <taxon>Agaricomycotina</taxon>
        <taxon>Agaricomycetes</taxon>
        <taxon>Cantharellales</taxon>
        <taxon>Ceratobasidiaceae</taxon>
        <taxon>Rhizoctonia</taxon>
    </lineage>
</organism>
<dbReference type="GO" id="GO:0016705">
    <property type="term" value="F:oxidoreductase activity, acting on paired donors, with incorporation or reduction of molecular oxygen"/>
    <property type="evidence" value="ECO:0007669"/>
    <property type="project" value="InterPro"/>
</dbReference>
<dbReference type="GO" id="GO:0005506">
    <property type="term" value="F:iron ion binding"/>
    <property type="evidence" value="ECO:0007669"/>
    <property type="project" value="InterPro"/>
</dbReference>
<evidence type="ECO:0000256" key="4">
    <source>
        <dbReference type="ARBA" id="ARBA00022617"/>
    </source>
</evidence>
<dbReference type="InterPro" id="IPR002401">
    <property type="entry name" value="Cyt_P450_E_grp-I"/>
</dbReference>
<dbReference type="InterPro" id="IPR036396">
    <property type="entry name" value="Cyt_P450_sf"/>
</dbReference>
<dbReference type="EMBL" id="JATN01000309">
    <property type="protein sequence ID" value="EUC66262.1"/>
    <property type="molecule type" value="Genomic_DNA"/>
</dbReference>
<feature type="binding site" description="axial binding residue" evidence="9">
    <location>
        <position position="441"/>
    </location>
    <ligand>
        <name>heme</name>
        <dbReference type="ChEBI" id="CHEBI:30413"/>
    </ligand>
    <ligandPart>
        <name>Fe</name>
        <dbReference type="ChEBI" id="CHEBI:18248"/>
    </ligandPart>
</feature>
<comment type="cofactor">
    <cofactor evidence="1 9">
        <name>heme</name>
        <dbReference type="ChEBI" id="CHEBI:30413"/>
    </cofactor>
</comment>
<dbReference type="AlphaFoldDB" id="X8JRB0"/>
<dbReference type="OrthoDB" id="2789670at2759"/>
<protein>
    <submittedName>
        <fullName evidence="11">Cytochrome P450 family protein</fullName>
    </submittedName>
</protein>
<dbReference type="InterPro" id="IPR017972">
    <property type="entry name" value="Cyt_P450_CS"/>
</dbReference>
<feature type="non-terminal residue" evidence="11">
    <location>
        <position position="516"/>
    </location>
</feature>
<dbReference type="PRINTS" id="PR00385">
    <property type="entry name" value="P450"/>
</dbReference>
<accession>X8JRB0</accession>
<sequence>MPLTTLDCLAAGACGLSLALLYQRRAKSTPLPLPPGPPRWPLVGSMPSMPSGVELPVVFSKWGKEYGDVCYVQLPGQDIILLNSYEATIEILDRRSAIYSSRPSQVMAGQLVGWESSLGMLPYGDRMRRTRKLLYEGMSVRAMTDMYPLQEREVVKFIQRLLKTPEQLQEHIHQTVGSSLLRLAYGYNVKGVNDPLIVMADNAMAMFSITAMPGWMVDVFPFLRHIPWTSFRTKAKEWRKLTEGFTKVPMEFVYEKLRAGDGEPCLAARWIERDVKEAKDQELAEYNKTLIEWGSSALVLAGTDTTASAVGTFFALMARHPEVQAKAQAEINQVIGEDRLPTYSDRDSLPYIEAVYKEVLRWHPTVPIGLPHLSTATVDDEFRGMRIPKGSVAFAMIGNMLHNPGMYRDPLAFNPERFTGPPESMEQNPESIIFGFGRRRCPGMNVAHSSVWLAITFVLATYNITPKIGQDGKPILPDIKFTRGLLSRVEPYQCTISPRSAKAVSLIEEAAPEMIN</sequence>